<name>A0A1T5I4Y3_9GAMM</name>
<evidence type="ECO:0000313" key="4">
    <source>
        <dbReference type="Proteomes" id="UP000189966"/>
    </source>
</evidence>
<keyword evidence="1" id="KW-0472">Membrane</keyword>
<accession>A0A1T5I4Y3</accession>
<dbReference type="PANTHER" id="PTHR30441">
    <property type="entry name" value="DUF748 DOMAIN-CONTAINING PROTEIN"/>
    <property type="match status" value="1"/>
</dbReference>
<dbReference type="RefSeq" id="WP_080158866.1">
    <property type="nucleotide sequence ID" value="NZ_FUZI01000010.1"/>
</dbReference>
<keyword evidence="1" id="KW-1133">Transmembrane helix</keyword>
<feature type="transmembrane region" description="Helical" evidence="1">
    <location>
        <begin position="7"/>
        <end position="26"/>
    </location>
</feature>
<dbReference type="AlphaFoldDB" id="A0A1T5I4Y3"/>
<dbReference type="Proteomes" id="UP000189966">
    <property type="component" value="Unassembled WGS sequence"/>
</dbReference>
<reference evidence="3 4" key="1">
    <citation type="submission" date="2017-02" db="EMBL/GenBank/DDBJ databases">
        <authorList>
            <person name="Peterson S.W."/>
        </authorList>
    </citation>
    <scope>NUCLEOTIDE SEQUENCE [LARGE SCALE GENOMIC DNA]</scope>
    <source>
        <strain evidence="4">type strain: NCCB 100098</strain>
    </source>
</reference>
<dbReference type="Pfam" id="PF05170">
    <property type="entry name" value="AsmA"/>
    <property type="match status" value="1"/>
</dbReference>
<dbReference type="EMBL" id="FUZI01000010">
    <property type="protein sequence ID" value="SKC33945.1"/>
    <property type="molecule type" value="Genomic_DNA"/>
</dbReference>
<dbReference type="InterPro" id="IPR052894">
    <property type="entry name" value="AsmA-related"/>
</dbReference>
<gene>
    <name evidence="3" type="ORF">CZ809_03552</name>
</gene>
<proteinExistence type="predicted"/>
<dbReference type="OrthoDB" id="5912765at2"/>
<feature type="domain" description="AsmA" evidence="2">
    <location>
        <begin position="201"/>
        <end position="571"/>
    </location>
</feature>
<keyword evidence="1" id="KW-0812">Transmembrane</keyword>
<evidence type="ECO:0000256" key="1">
    <source>
        <dbReference type="SAM" id="Phobius"/>
    </source>
</evidence>
<dbReference type="GO" id="GO:0090313">
    <property type="term" value="P:regulation of protein targeting to membrane"/>
    <property type="evidence" value="ECO:0007669"/>
    <property type="project" value="TreeGrafter"/>
</dbReference>
<protein>
    <submittedName>
        <fullName evidence="3">Putative assembly protein</fullName>
    </submittedName>
</protein>
<dbReference type="PANTHER" id="PTHR30441:SF8">
    <property type="entry name" value="DUF748 DOMAIN-CONTAINING PROTEIN"/>
    <property type="match status" value="1"/>
</dbReference>
<evidence type="ECO:0000259" key="2">
    <source>
        <dbReference type="Pfam" id="PF05170"/>
    </source>
</evidence>
<sequence>MRLLSKVVLIFILIVVVSLTTLIGLLHTRYNQPLLNFALTHLSPYQVFAKKIDYDIRTPYQITLERAEITQHQQVLLNADSITLWLSKSSLTDHKPVFDGVQINNITAVNMPLFSQSSPVTVKRLILNNTNINTPEFKIKHGVIEMDNWQTPQPNTPWWQSFNGSFKMSATSIQWHQLQLQQLLLNADKHDQQWQFNGISGLWHQATVTAQAQLDNHSHNLTVDQLTISRFHLQDQQLFDTWRQQLSHPITGLKTITFNRIDIVNSSIELPQWGADDINLSLKNWQWPLTYWQQKDSRLSFSAGHAQWQQLNFEQPLAELQFMPQQIISHGMSAHIMQGFVRVDGWIDPQQLFINDLKASGIKWFVGKNWHQKWQQWQQQYTDVIAKKININNSQITSSTSHIPFQLAGIDIDAQDTVLKQNNQWGLWQGSIEANLGFGSINQIVMNQAIATMHSNAGQWQLDKLVLPFKHGMLKARARMSLETPHRPWQLTMMGDTIPAQILYRWLALPLPLTGAIDTQIKLNGHASSWRDFNTHLTGSANIALRQLALDNITPQQLLTQWQQSNITVESQSATTPTVASPLQLTTPPLTITAQDGTIQLSPLTITGDNFGLNMAGQWNLVNSQQQQLQLTLTTGCQQLIRSWHQGVSSSTVDSLCTGNTKYVPVKVDETVLPH</sequence>
<organism evidence="3 4">
    <name type="scientific">Photobacterium piscicola</name>
    <dbReference type="NCBI Taxonomy" id="1378299"/>
    <lineage>
        <taxon>Bacteria</taxon>
        <taxon>Pseudomonadati</taxon>
        <taxon>Pseudomonadota</taxon>
        <taxon>Gammaproteobacteria</taxon>
        <taxon>Vibrionales</taxon>
        <taxon>Vibrionaceae</taxon>
        <taxon>Photobacterium</taxon>
    </lineage>
</organism>
<dbReference type="InterPro" id="IPR007844">
    <property type="entry name" value="AsmA"/>
</dbReference>
<dbReference type="GO" id="GO:0005886">
    <property type="term" value="C:plasma membrane"/>
    <property type="evidence" value="ECO:0007669"/>
    <property type="project" value="TreeGrafter"/>
</dbReference>
<evidence type="ECO:0000313" key="3">
    <source>
        <dbReference type="EMBL" id="SKC33945.1"/>
    </source>
</evidence>